<dbReference type="SUPFAM" id="SSF47336">
    <property type="entry name" value="ACP-like"/>
    <property type="match status" value="3"/>
</dbReference>
<evidence type="ECO:0000256" key="1">
    <source>
        <dbReference type="ARBA" id="ARBA00001957"/>
    </source>
</evidence>
<dbReference type="InterPro" id="IPR010071">
    <property type="entry name" value="AA_adenyl_dom"/>
</dbReference>
<keyword evidence="7" id="KW-0045">Antibiotic biosynthesis</keyword>
<keyword evidence="4" id="KW-0597">Phosphoprotein</keyword>
<dbReference type="PROSITE" id="PS00455">
    <property type="entry name" value="AMP_BINDING"/>
    <property type="match status" value="3"/>
</dbReference>
<dbReference type="InterPro" id="IPR023213">
    <property type="entry name" value="CAT-like_dom_sf"/>
</dbReference>
<keyword evidence="11" id="KW-1185">Reference proteome</keyword>
<proteinExistence type="inferred from homology"/>
<evidence type="ECO:0000313" key="10">
    <source>
        <dbReference type="EMBL" id="MDO3679094.1"/>
    </source>
</evidence>
<dbReference type="InterPro" id="IPR000873">
    <property type="entry name" value="AMP-dep_synth/lig_dom"/>
</dbReference>
<dbReference type="InterPro" id="IPR009081">
    <property type="entry name" value="PP-bd_ACP"/>
</dbReference>
<protein>
    <submittedName>
        <fullName evidence="10">Amino acid adenylation domain-containing protein</fullName>
    </submittedName>
</protein>
<dbReference type="InterPro" id="IPR036736">
    <property type="entry name" value="ACP-like_sf"/>
</dbReference>
<dbReference type="PROSITE" id="PS50075">
    <property type="entry name" value="CARRIER"/>
    <property type="match status" value="3"/>
</dbReference>
<evidence type="ECO:0000259" key="9">
    <source>
        <dbReference type="PROSITE" id="PS50075"/>
    </source>
</evidence>
<dbReference type="Proteomes" id="UP001168883">
    <property type="component" value="Unassembled WGS sequence"/>
</dbReference>
<dbReference type="InterPro" id="IPR045851">
    <property type="entry name" value="AMP-bd_C_sf"/>
</dbReference>
<reference evidence="10" key="1">
    <citation type="submission" date="2023-07" db="EMBL/GenBank/DDBJ databases">
        <authorList>
            <person name="Aktuganov G."/>
            <person name="Boyko T."/>
            <person name="Delegan Y."/>
            <person name="Galimzianova N."/>
            <person name="Gilvanova E."/>
            <person name="Korobov V."/>
            <person name="Kuzmina L."/>
            <person name="Melentiev A."/>
            <person name="Milman P."/>
            <person name="Ryabova A."/>
            <person name="Stupak E."/>
            <person name="Yasakov T."/>
            <person name="Zharikova N."/>
            <person name="Zhurenko E."/>
        </authorList>
    </citation>
    <scope>NUCLEOTIDE SEQUENCE</scope>
    <source>
        <strain evidence="10">IB-739</strain>
    </source>
</reference>
<feature type="domain" description="Carrier" evidence="9">
    <location>
        <begin position="3803"/>
        <end position="3878"/>
    </location>
</feature>
<name>A0ABT8VDQ3_9BACL</name>
<dbReference type="InterPro" id="IPR001242">
    <property type="entry name" value="Condensation_dom"/>
</dbReference>
<feature type="domain" description="Carrier" evidence="9">
    <location>
        <begin position="2289"/>
        <end position="2363"/>
    </location>
</feature>
<evidence type="ECO:0000313" key="11">
    <source>
        <dbReference type="Proteomes" id="UP001168883"/>
    </source>
</evidence>
<dbReference type="SMART" id="SM00823">
    <property type="entry name" value="PKS_PP"/>
    <property type="match status" value="3"/>
</dbReference>
<evidence type="ECO:0000256" key="2">
    <source>
        <dbReference type="ARBA" id="ARBA00006432"/>
    </source>
</evidence>
<dbReference type="CDD" id="cd19543">
    <property type="entry name" value="DCL_NRPS"/>
    <property type="match status" value="2"/>
</dbReference>
<sequence length="4340" mass="489593">MLNQGEKLSSGEKIVQSSEYWKSLGLGDVDRGAVPHDFFSEGKYEKRIATFSVDGVLLAKLGALTHHHDLPLFVVFAAGLVVQLSRYSNQEAYILGIPAYVGSLKEDHPIKNKILPLKTVFSGEGTVKQLLKAVQESVLKAYDNQYCDVEHVLRSANTCRNVMELTSVNIALNTLHTPEHIECLRQSAHNRLAICLNKQGTRSLDVSLVYNARLFKEEAMELFGARYLRVVRELVADLERSVRDIEMIEEEEKRQILHTFNDTFADYPREATVKELFEAQADQTPDRLAVVCRTRSLTYKALNEKANQLARLLSRKGVRPDTLVAVMTHGSLELIVAMLAVLKAGGAYVPIDVSYPDERKQYMLRDAGVDIVLSTPELMGGLAFEGTFLDLTDDSLFAGDASNPETAASSRNLAYVIYTSGSTGNPKGVMIEHRSLINYISFCRAYYQQNGIGDFPLFTSISFDLTVTSIYVPLLSGKKITVYDTSDKLSFLDIVEQPLDIMKLTPAHLSVINGLPVHNIAISKFIVGGEELSYPLTDSIYRKFQGKVDLINEYGPTEATVGCIVYKYEPKEQWEKTLPIGKPIHNTRVYILDQERSLAPIGVVGELWIAGDGLARGYWNRPELTAEKFAEDPFHAGERMYRTGDLARWLPDGNIEFFGRTDNQVKIRGFRIELGEIEARLLGHPEVREAVVLARENERNEKYLAAYFVGTAKADISDIKSYLKDNLPEYMVPPYFTQLEQLPLTGNGKIDRKALPEPGMGGRAGVYEAPRNEAEARLADVWAEVLGVERVGIRDNFFDLGGDSIKAIRIASKLQRYGYRLEVQELFNHGTIHEVSGKITAKKSGIRQEAVTGEAALTPIQAMFFERGITDRHHWNQSVMLYSKDGFREDVVREVFKHIVIHHDALRMVYPTGNGRIRQVNRAADGRLFDFMVADYRQEADAEELIREQGYRLQSSIDLEHGPLVKLGLFRTNEGDHLLIAIHHLVIDGVSWRILLEDFVLGCKQALNGERIGFQEKTDSFQAWGAYLRRLAESERLQEEAAYWERIEQADVKPLPADRPWNEADGKHKPASQRKVRIEFSRDDTEDLVKRTNRAYNTDIQTVLLTALTLAVQEWTAEERVLVNLEGHGRETPEGELDISRTVGWFTTHYPVLLEADRGSSLAYSIKRVKETLKQIPHKGIGYGILKHLGEPKPWKARPQISFNYLGQFDEELRSGMFELSKLSGGPSVSPNAEPLYEIDIVGDISDDRLALTIAYNSGSHHETTITNLADSFKRHLLAVIRHCMSQPHGERTPSDYMAGDLELEELDALKTKYESGMQLQINEIYPLTPMQEGMLFHSLMDGESSAYFEQRAFTVEGLPDIALFEESFRRLVQRYDILKAAVVHESLRTPKQIILEGRQARFRYKDLSAWPEGKCADYVAAFETADRTAGFRLSEDPLIRLTVFRLSGTRCRIVWSWHHILMDGWCGGIVMNDFFTIYYSLLDQQEPALEAPVPYSRYIEWLQRQSKSKAARYWERYVEGYETVAQIPGNAAPEGKAYKKGQLVFTLNQAWTEALTTIGKKAQVTMNTVIQAVWGVLLQKYVHAEDVVFGTVVSGRNADVDRLDEMVGLFINTIPVRVRTDKSTRFVDLLQRMQQEALESGKYDYFPLADIQALSKVKRKLVNHIVTFQNYYVDDAMIRWNTNPELKVTDATLYEQNNYDLDVTIVPGDELRILLAYNEHVYDAECAAGVQRHLEQVIGTVVANAEIPVSQIEMITPEEKRRILYDFNVTLADVPRVKTIHRLFEEQAERTPDHAAVVYRAERLTYRELNEQANRLARTLRAEGVRPDGLVGIMAERSLEMVVGILGILKAGGAYVPIDPDYPGERIRYMLDDSGAQLLVLSHRRLQERTGYAGNIVALDDAEAYDADGTNLEPAAEPNHLAYVIYTSGTTGKPKGVMVEHRQVAALSEAWRREYRLEEERVRLLQWASFSFDVFTGDLVRALLNGGELILCPGDARLDPAAIYGLMREHRVTIFESTPALVLPLMNDAFEHGWDMSFMRTLIVGSDQWPAGEFRQLNDRFGADMRIINSYGVTEACIDASYFEQTEGQAPREYRSLPIGKPLPGVKLYILSGTMAVQPIGVTGELYIGGRGVARGYLRRPELTAEKFVDNPFAPGERMYRTGDLARWLPDGTVEFLGRIDDQVKVRGFRIEPGEIEAKLLGHPAVKEAVVLAKEIRERETVLAAYLVGPDKAALTEIRSRLRESLPHYMVPSYFTLLERMPLTGNGKVDRRALPEPDLEGGAGEYEAPGTEAEARLAEVWREVLGVSRVGVGDNFFELGGDSIKAIRIVSKLQKHGYRLEIKELFQGGSVREISRRITQNENRIEQAAVTGEVGLTPIQTMFFEQGFTDPHHWNQAVMLYSRQGFQEGIVRQVFERIVIHHDALRMVYRKQNNRIVQVNRAAEGALFDLTVIDYRPGPDDPDTIQEQCALIQSSIDLEQGPLVKLGLFKAADGDHLLIAIHHLVVDGVSWRILLEDFALGCQQALNGDPIVFQSKTNSFQEWAAYLRKQAASERLQQEFAYWDRLDKAELPVLPADRKDAEDSCKLKHVQSVSATFSKEETEHLLKDTNRAYRTEINDILLTALGLAIGEWTAGEQVLVNLEGHGREKLEGDIDITRTVGWFTTYYPVLLPVRKDRPLSYSIKSVKETLRQVPHKGIGYGILKYLGEARIWNKVRPRINFNYLGQFDEAFVNGIFEMSPLSAGPSVSPEGEQEFDIDISGIITNRRLEITIRYNSGKYNESTMEAVAALYKRSLLAIVEHCRSRPSVEPTPSDYSAGDLDLEELEALKASYEQERKFKIKDIYPLTPMQEGMLFHSLLDQDSGAYFEQTSFVSEGELDIALFEASFRRLVERYDILRTVIVHENLKSPKQMILEGRAADFHYEDLSALGEEQRAWRIAAFEADDQKQGFTLSEDSLIRLSVLKLGRERYKVIWSSHHILMDGWCSGIVIRDFFAIYGSLRNGRKIALQEPARYRDYIRWLQQQPKNKARHYWQDYVAGYDTVARLPGNFKAKGGEFKRAKLTFTVERAMTEALAGIGKEAQVTMNTIIQAVWGILLQKYVNAEDVVFGSVVSGRNADVEGIEEMVGLFINTIPIRVRSDRNTRFIDLLKDMQNDSLESAPYDYYPLADIQSMSEVRQQLVNHIVIFQNYYVEDRVQGSHEAELGFTLNEVAVHEQTNYDLDVMVFPGDELKIMFSYNEQTYDRQSATKVMRHFQQIIGAVAGNCEVKVSQIDMTTEDEKRLLLDAFNATKMEYPQERTLQQLFEAQAEGRPDRVAVAFGDRSFTYRELNEKSNQLARVLRGQGVGADTIVGLMVDRSLEMIVGLLGILKAGGAYLPIDPKHPKERIEYMLEDAKLGILATSAKLADTVAFRGTVIDITDEELYSGESGNLELVNTYGDLAYVIYTSGSTGNPKGVMVEHRQVNNFIHAMAKETELTSCGSLLCITTISFDIFGLETLLPLTRGMKVVVASEEEGTDGALLAALIERHGIEAMQSTPSRLKLLLEHAAFRHALGKLDTVLVGGEELPAALGNQLQGYEGLNLYNVYGPTETTIWSAAKRMRGESAGGTIGKPIGNTQVYIVDAHHQLVPIGVPGQLCIAGDGVARGYFHRPELTAEKFVENPFAAGTRMYTTGDLARWLPQGEIEFLGRMDNQVKIRGYRIELGEIEARLTECESVKEAVVVAREDERKQSYLCAYVVGHEGADIDKAKLRQRLKETLPEYMLPSYLVQLERIPLTSNGKVNRKALPVPDESGLVVSGYYEAPRNGIEETLASIWSGVLGVGKIGIHDNFFDLGGHSLKATIVMGEIHKRLQADVPLRELFRRPTIQELAGYIAGSAVQAYEAIQPCGEQAWYEASSAQKRMYAVQQLDRQSTAYNMPGVFELEGAPDAERIESALKRLVQRHEALRTSFAAVDGDIVQRIDSDAAFAMTFRRRSRTDIHTIAAEFVRPFELERAPLFRAELAESEGKTYLLIDMHHIVSDGVSISILFKEFVRLYNGEALEPLRIQYKDFAAWQNKQLREGAMEKLEAYWVSQFEDGVPVLTLPYDYERPAMQSFEGEALHFALGEEATVRLRSMAKEQEATMPMVLLSAFTILLSKYSGQEDIVVGLPIAGRPHADLQSMVGMFVNTLALRNRPQSGKTYSAFLQEVKQNSLRAYDHQSYPLEQLIEKVNVRRDKSRNPLFDAIFHMNNIDYGTGLEMDGLLFKPVPLDSGLTRSDVTLSGYETHNNIELNFTYSTQLFKRQTIERAIVDLMHIIGRICTDPLQTIHELCRLSEEEEAYILQEKAEVHSLRSAEFDF</sequence>
<dbReference type="PANTHER" id="PTHR45527:SF1">
    <property type="entry name" value="FATTY ACID SYNTHASE"/>
    <property type="match status" value="1"/>
</dbReference>
<evidence type="ECO:0000256" key="5">
    <source>
        <dbReference type="ARBA" id="ARBA00022598"/>
    </source>
</evidence>
<dbReference type="Pfam" id="PF13193">
    <property type="entry name" value="AMP-binding_C"/>
    <property type="match status" value="3"/>
</dbReference>
<dbReference type="PROSITE" id="PS00012">
    <property type="entry name" value="PHOSPHOPANTETHEINE"/>
    <property type="match status" value="2"/>
</dbReference>
<dbReference type="EMBL" id="JAUMKJ010000023">
    <property type="protein sequence ID" value="MDO3679094.1"/>
    <property type="molecule type" value="Genomic_DNA"/>
</dbReference>
<dbReference type="Pfam" id="PF00668">
    <property type="entry name" value="Condensation"/>
    <property type="match status" value="6"/>
</dbReference>
<keyword evidence="6" id="KW-0677">Repeat</keyword>
<dbReference type="InterPro" id="IPR006162">
    <property type="entry name" value="Ppantetheine_attach_site"/>
</dbReference>
<dbReference type="CDD" id="cd19531">
    <property type="entry name" value="LCL_NRPS-like"/>
    <property type="match status" value="1"/>
</dbReference>
<feature type="domain" description="Carrier" evidence="9">
    <location>
        <begin position="769"/>
        <end position="843"/>
    </location>
</feature>
<gene>
    <name evidence="10" type="ORF">Q3C12_18965</name>
</gene>
<comment type="cofactor">
    <cofactor evidence="1">
        <name>pantetheine 4'-phosphate</name>
        <dbReference type="ChEBI" id="CHEBI:47942"/>
    </cofactor>
</comment>
<accession>A0ABT8VDQ3</accession>
<keyword evidence="5" id="KW-0436">Ligase</keyword>
<dbReference type="PANTHER" id="PTHR45527">
    <property type="entry name" value="NONRIBOSOMAL PEPTIDE SYNTHETASE"/>
    <property type="match status" value="1"/>
</dbReference>
<dbReference type="Gene3D" id="3.40.50.1820">
    <property type="entry name" value="alpha/beta hydrolase"/>
    <property type="match status" value="1"/>
</dbReference>
<dbReference type="InterPro" id="IPR020806">
    <property type="entry name" value="PKS_PP-bd"/>
</dbReference>
<comment type="caution">
    <text evidence="10">The sequence shown here is derived from an EMBL/GenBank/DDBJ whole genome shotgun (WGS) entry which is preliminary data.</text>
</comment>
<dbReference type="SUPFAM" id="SSF56801">
    <property type="entry name" value="Acetyl-CoA synthetase-like"/>
    <property type="match status" value="3"/>
</dbReference>
<dbReference type="RefSeq" id="WP_302879311.1">
    <property type="nucleotide sequence ID" value="NZ_JAUMKJ010000023.1"/>
</dbReference>
<dbReference type="CDD" id="cd19534">
    <property type="entry name" value="E_NRPS"/>
    <property type="match status" value="2"/>
</dbReference>
<dbReference type="NCBIfam" id="TIGR01733">
    <property type="entry name" value="AA-adenyl-dom"/>
    <property type="match status" value="3"/>
</dbReference>
<dbReference type="Pfam" id="PF00550">
    <property type="entry name" value="PP-binding"/>
    <property type="match status" value="3"/>
</dbReference>
<evidence type="ECO:0000256" key="7">
    <source>
        <dbReference type="ARBA" id="ARBA00023194"/>
    </source>
</evidence>
<keyword evidence="8" id="KW-0511">Multifunctional enzyme</keyword>
<dbReference type="Gene3D" id="3.30.300.30">
    <property type="match status" value="3"/>
</dbReference>
<organism evidence="10 11">
    <name type="scientific">Paenibacillus ehimensis</name>
    <dbReference type="NCBI Taxonomy" id="79264"/>
    <lineage>
        <taxon>Bacteria</taxon>
        <taxon>Bacillati</taxon>
        <taxon>Bacillota</taxon>
        <taxon>Bacilli</taxon>
        <taxon>Bacillales</taxon>
        <taxon>Paenibacillaceae</taxon>
        <taxon>Paenibacillus</taxon>
    </lineage>
</organism>
<dbReference type="Pfam" id="PF00501">
    <property type="entry name" value="AMP-binding"/>
    <property type="match status" value="3"/>
</dbReference>
<evidence type="ECO:0000256" key="6">
    <source>
        <dbReference type="ARBA" id="ARBA00022737"/>
    </source>
</evidence>
<dbReference type="Gene3D" id="3.40.50.980">
    <property type="match status" value="6"/>
</dbReference>
<dbReference type="Gene3D" id="3.30.559.30">
    <property type="entry name" value="Nonribosomal peptide synthetase, condensation domain"/>
    <property type="match status" value="6"/>
</dbReference>
<dbReference type="InterPro" id="IPR010060">
    <property type="entry name" value="NRPS_synth"/>
</dbReference>
<dbReference type="InterPro" id="IPR020845">
    <property type="entry name" value="AMP-binding_CS"/>
</dbReference>
<dbReference type="Gene3D" id="3.30.559.10">
    <property type="entry name" value="Chloramphenicol acetyltransferase-like domain"/>
    <property type="match status" value="5"/>
</dbReference>
<dbReference type="InterPro" id="IPR029058">
    <property type="entry name" value="AB_hydrolase_fold"/>
</dbReference>
<evidence type="ECO:0000256" key="8">
    <source>
        <dbReference type="ARBA" id="ARBA00023268"/>
    </source>
</evidence>
<comment type="similarity">
    <text evidence="2">Belongs to the ATP-dependent AMP-binding enzyme family.</text>
</comment>
<dbReference type="Gene3D" id="2.30.38.10">
    <property type="entry name" value="Luciferase, Domain 3"/>
    <property type="match status" value="3"/>
</dbReference>
<dbReference type="Gene3D" id="1.10.1200.10">
    <property type="entry name" value="ACP-like"/>
    <property type="match status" value="2"/>
</dbReference>
<evidence type="ECO:0000256" key="4">
    <source>
        <dbReference type="ARBA" id="ARBA00022553"/>
    </source>
</evidence>
<dbReference type="NCBIfam" id="NF003417">
    <property type="entry name" value="PRK04813.1"/>
    <property type="match status" value="3"/>
</dbReference>
<dbReference type="SUPFAM" id="SSF52777">
    <property type="entry name" value="CoA-dependent acyltransferases"/>
    <property type="match status" value="11"/>
</dbReference>
<dbReference type="InterPro" id="IPR025110">
    <property type="entry name" value="AMP-bd_C"/>
</dbReference>
<evidence type="ECO:0000256" key="3">
    <source>
        <dbReference type="ARBA" id="ARBA00022450"/>
    </source>
</evidence>
<dbReference type="NCBIfam" id="TIGR01720">
    <property type="entry name" value="NRPS-para261"/>
    <property type="match status" value="2"/>
</dbReference>
<keyword evidence="3" id="KW-0596">Phosphopantetheine</keyword>